<dbReference type="Gene3D" id="3.30.70.870">
    <property type="entry name" value="Elongation Factor G (Translational Gtpase), domain 3"/>
    <property type="match status" value="1"/>
</dbReference>
<dbReference type="EMBL" id="JAINVZ010000005">
    <property type="protein sequence ID" value="MBY8885145.1"/>
    <property type="molecule type" value="Genomic_DNA"/>
</dbReference>
<accession>A0ABS7QPP9</accession>
<dbReference type="InterPro" id="IPR014721">
    <property type="entry name" value="Ribsml_uS5_D2-typ_fold_subgr"/>
</dbReference>
<dbReference type="Proteomes" id="UP001198565">
    <property type="component" value="Unassembled WGS sequence"/>
</dbReference>
<dbReference type="PRINTS" id="PR01037">
    <property type="entry name" value="TCRTETOQM"/>
</dbReference>
<evidence type="ECO:0000256" key="2">
    <source>
        <dbReference type="ARBA" id="ARBA00022917"/>
    </source>
</evidence>
<dbReference type="SUPFAM" id="SSF52540">
    <property type="entry name" value="P-loop containing nucleoside triphosphate hydrolases"/>
    <property type="match status" value="1"/>
</dbReference>
<dbReference type="InterPro" id="IPR031157">
    <property type="entry name" value="G_TR_CS"/>
</dbReference>
<keyword evidence="6" id="KW-1185">Reference proteome</keyword>
<organism evidence="5 6">
    <name type="scientific">Streptantibioticus parmotrematis</name>
    <dbReference type="NCBI Taxonomy" id="2873249"/>
    <lineage>
        <taxon>Bacteria</taxon>
        <taxon>Bacillati</taxon>
        <taxon>Actinomycetota</taxon>
        <taxon>Actinomycetes</taxon>
        <taxon>Kitasatosporales</taxon>
        <taxon>Streptomycetaceae</taxon>
        <taxon>Streptantibioticus</taxon>
    </lineage>
</organism>
<dbReference type="SUPFAM" id="SSF50447">
    <property type="entry name" value="Translation proteins"/>
    <property type="match status" value="1"/>
</dbReference>
<dbReference type="InterPro" id="IPR035647">
    <property type="entry name" value="EFG_III/V"/>
</dbReference>
<dbReference type="Gene3D" id="3.40.50.300">
    <property type="entry name" value="P-loop containing nucleotide triphosphate hydrolases"/>
    <property type="match status" value="1"/>
</dbReference>
<name>A0ABS7QPP9_9ACTN</name>
<evidence type="ECO:0000256" key="1">
    <source>
        <dbReference type="ARBA" id="ARBA00022741"/>
    </source>
</evidence>
<dbReference type="CDD" id="cd04168">
    <property type="entry name" value="TetM_like"/>
    <property type="match status" value="1"/>
</dbReference>
<dbReference type="SUPFAM" id="SSF54211">
    <property type="entry name" value="Ribosomal protein S5 domain 2-like"/>
    <property type="match status" value="1"/>
</dbReference>
<evidence type="ECO:0000259" key="4">
    <source>
        <dbReference type="PROSITE" id="PS51722"/>
    </source>
</evidence>
<dbReference type="InterPro" id="IPR005225">
    <property type="entry name" value="Small_GTP-bd"/>
</dbReference>
<comment type="caution">
    <text evidence="5">The sequence shown here is derived from an EMBL/GenBank/DDBJ whole genome shotgun (WGS) entry which is preliminary data.</text>
</comment>
<keyword evidence="3" id="KW-0342">GTP-binding</keyword>
<dbReference type="PROSITE" id="PS51722">
    <property type="entry name" value="G_TR_2"/>
    <property type="match status" value="1"/>
</dbReference>
<dbReference type="PROSITE" id="PS00301">
    <property type="entry name" value="G_TR_1"/>
    <property type="match status" value="1"/>
</dbReference>
<dbReference type="InterPro" id="IPR000795">
    <property type="entry name" value="T_Tr_GTP-bd_dom"/>
</dbReference>
<keyword evidence="1" id="KW-0547">Nucleotide-binding</keyword>
<protein>
    <submittedName>
        <fullName evidence="5">TetM/TetW/TetO/TetS family tetracycline resistance ribosomal protection protein</fullName>
    </submittedName>
</protein>
<dbReference type="Pfam" id="PF03764">
    <property type="entry name" value="EFG_IV"/>
    <property type="match status" value="1"/>
</dbReference>
<dbReference type="PANTHER" id="PTHR43261">
    <property type="entry name" value="TRANSLATION ELONGATION FACTOR G-RELATED"/>
    <property type="match status" value="1"/>
</dbReference>
<evidence type="ECO:0000313" key="6">
    <source>
        <dbReference type="Proteomes" id="UP001198565"/>
    </source>
</evidence>
<sequence length="666" mass="70430">MRTPSLPATRNVQHTLNVGILAHVDAGKTSLTERLLFDTGVIDRLGGVDTGDTQTDTGDIERQRGITVRSAVVSFTTDHTQVNLIDTPGHADFVAEVERALGVLDAAVLVVSAVEGVQAHTRLLMRTLRGMGLPTLLFVNKIDRSGARDAGLLDDIRRRLSPRVVAMTRVTRIGTPEARALPLSLDDPSVLASTGEVLAECDDALLARMVDGPLPTAADLRAVLAEQVGGARVFPVYFGAALSGEGIGALVDGMTGLLGPALRTPYVRGAATGPDEEGGESRAATAPRGTVFAVDRGPGGERRAYLRLFAGELAPRRRVTLLRREADGSTGRHTGRITSLHVVGREGQDATVLTAGNIGRITGLPGVRPGDRLSRDEHGGNATPLLPAPTLRTTVRPRHSSPGATARLHAALLELADRDPLIHAEAEPDGATRVLLYGEVQKEIIAATLVRDHGIEADFAPSAIICVERPAGSAEACEEMGWRAPTPDGRWATVGLRVDPLAHGSGCVFRYETELGALPPAFHRAVEESVHAGLREGPGGWVVTDCAVTLVRSAFVGPLSTAGDFREVTRLVLRRALARAGTRVYEPCHAFEADVPLDCLAPVTACLARLGAHIRRTSGGTSSWLVEGVIPARAAPEAQRALPGLSHGEGVWWSRPDGDRPLEGKP</sequence>
<dbReference type="Gene3D" id="2.40.30.10">
    <property type="entry name" value="Translation factors"/>
    <property type="match status" value="1"/>
</dbReference>
<dbReference type="PANTHER" id="PTHR43261:SF1">
    <property type="entry name" value="RIBOSOME-RELEASING FACTOR 2, MITOCHONDRIAL"/>
    <property type="match status" value="1"/>
</dbReference>
<feature type="domain" description="Tr-type G" evidence="4">
    <location>
        <begin position="13"/>
        <end position="266"/>
    </location>
</feature>
<keyword evidence="2" id="KW-0648">Protein biosynthesis</keyword>
<dbReference type="SMART" id="SM00889">
    <property type="entry name" value="EFG_IV"/>
    <property type="match status" value="1"/>
</dbReference>
<dbReference type="PRINTS" id="PR00315">
    <property type="entry name" value="ELONGATNFCT"/>
</dbReference>
<evidence type="ECO:0000256" key="3">
    <source>
        <dbReference type="ARBA" id="ARBA00023134"/>
    </source>
</evidence>
<dbReference type="SUPFAM" id="SSF54980">
    <property type="entry name" value="EF-G C-terminal domain-like"/>
    <property type="match status" value="1"/>
</dbReference>
<gene>
    <name evidence="5" type="ORF">K7472_09850</name>
</gene>
<reference evidence="5 6" key="1">
    <citation type="submission" date="2021-08" db="EMBL/GenBank/DDBJ databases">
        <title>Streptomyces sp. PTM05 isolated from lichen.</title>
        <authorList>
            <person name="Somphong A."/>
            <person name="Phongsopitanun W."/>
            <person name="Tanasupawat S."/>
        </authorList>
    </citation>
    <scope>NUCLEOTIDE SEQUENCE [LARGE SCALE GENOMIC DNA]</scope>
    <source>
        <strain evidence="5 6">Ptm05</strain>
    </source>
</reference>
<dbReference type="RefSeq" id="WP_222976268.1">
    <property type="nucleotide sequence ID" value="NZ_JAINVZ010000005.1"/>
</dbReference>
<dbReference type="InterPro" id="IPR020568">
    <property type="entry name" value="Ribosomal_Su5_D2-typ_SF"/>
</dbReference>
<dbReference type="Pfam" id="PF00009">
    <property type="entry name" value="GTP_EFTU"/>
    <property type="match status" value="1"/>
</dbReference>
<dbReference type="InterPro" id="IPR009000">
    <property type="entry name" value="Transl_B-barrel_sf"/>
</dbReference>
<dbReference type="Gene3D" id="3.30.230.10">
    <property type="match status" value="1"/>
</dbReference>
<proteinExistence type="predicted"/>
<dbReference type="InterPro" id="IPR027417">
    <property type="entry name" value="P-loop_NTPase"/>
</dbReference>
<dbReference type="InterPro" id="IPR005517">
    <property type="entry name" value="Transl_elong_EFG/EF2_IV"/>
</dbReference>
<dbReference type="NCBIfam" id="TIGR00231">
    <property type="entry name" value="small_GTP"/>
    <property type="match status" value="1"/>
</dbReference>
<evidence type="ECO:0000313" key="5">
    <source>
        <dbReference type="EMBL" id="MBY8885145.1"/>
    </source>
</evidence>